<accession>A0A370U049</accession>
<evidence type="ECO:0000256" key="3">
    <source>
        <dbReference type="PROSITE-ProRule" id="PRU01161"/>
    </source>
</evidence>
<feature type="active site" description="Proton acceptor" evidence="3">
    <location>
        <position position="709"/>
    </location>
</feature>
<evidence type="ECO:0000313" key="6">
    <source>
        <dbReference type="EMBL" id="RDL41162.1"/>
    </source>
</evidence>
<feature type="short sequence motif" description="GXGXXG" evidence="3">
    <location>
        <begin position="517"/>
        <end position="522"/>
    </location>
</feature>
<dbReference type="Gene3D" id="3.40.1090.10">
    <property type="entry name" value="Cytosolic phospholipase A2 catalytic domain"/>
    <property type="match status" value="1"/>
</dbReference>
<dbReference type="PROSITE" id="PS50089">
    <property type="entry name" value="ZF_RING_2"/>
    <property type="match status" value="1"/>
</dbReference>
<evidence type="ECO:0000256" key="1">
    <source>
        <dbReference type="ARBA" id="ARBA00023098"/>
    </source>
</evidence>
<reference evidence="6 7" key="1">
    <citation type="journal article" date="2018" name="IMA Fungus">
        <title>IMA Genome-F 9: Draft genome sequence of Annulohypoxylon stygium, Aspergillus mulundensis, Berkeleyomyces basicola (syn. Thielaviopsis basicola), Ceratocystis smalleyi, two Cercospora beticola strains, Coleophoma cylindrospora, Fusarium fracticaudum, Phialophora cf. hyalina, and Morchella septimelata.</title>
        <authorList>
            <person name="Wingfield B.D."/>
            <person name="Bills G.F."/>
            <person name="Dong Y."/>
            <person name="Huang W."/>
            <person name="Nel W.J."/>
            <person name="Swalarsk-Parry B.S."/>
            <person name="Vaghefi N."/>
            <person name="Wilken P.M."/>
            <person name="An Z."/>
            <person name="de Beer Z.W."/>
            <person name="De Vos L."/>
            <person name="Chen L."/>
            <person name="Duong T.A."/>
            <person name="Gao Y."/>
            <person name="Hammerbacher A."/>
            <person name="Kikkert J.R."/>
            <person name="Li Y."/>
            <person name="Li H."/>
            <person name="Li K."/>
            <person name="Li Q."/>
            <person name="Liu X."/>
            <person name="Ma X."/>
            <person name="Naidoo K."/>
            <person name="Pethybridge S.J."/>
            <person name="Sun J."/>
            <person name="Steenkamp E.T."/>
            <person name="van der Nest M.A."/>
            <person name="van Wyk S."/>
            <person name="Wingfield M.J."/>
            <person name="Xiong C."/>
            <person name="Yue Q."/>
            <person name="Zhang X."/>
        </authorList>
    </citation>
    <scope>NUCLEOTIDE SEQUENCE [LARGE SCALE GENOMIC DNA]</scope>
    <source>
        <strain evidence="6 7">BP 5553</strain>
    </source>
</reference>
<dbReference type="Pfam" id="PF01734">
    <property type="entry name" value="Patatin"/>
    <property type="match status" value="1"/>
</dbReference>
<dbReference type="GeneID" id="43593990"/>
<feature type="short sequence motif" description="GXSXG" evidence="3">
    <location>
        <begin position="551"/>
        <end position="555"/>
    </location>
</feature>
<dbReference type="SUPFAM" id="SSF52151">
    <property type="entry name" value="FabD/lysophospholipase-like"/>
    <property type="match status" value="1"/>
</dbReference>
<sequence length="798" mass="89310">MSRNESTWLTLRAGLEEIFLQEHHQSYTVLHNFQYPGKQTPQMIALIGQQTKSLSMHKLRFGLQSQDDNSGEIHLRADQDSLKHQSPILFADCELHNSLTIDYTGSEKLTRDIVRRPLKWHNPVSRGADPLLLAHMLYAKLIAPFSTVICFFAEDFGGLPLVAKVLASWLISFSNRPSDLPASTHSRVLILTRGEDSVNFDEQTATRRFILELGRESERHLGNWTGRSSGKAKQAELSRLLLAQFGGLRVLKLPSLDATPRTWRVLRSKILQDSLELHTRRKEAQVAFSAPHLTAFFHAACDHFCTDIVSPFNFIRASRVANPVPTELPSNLTTFLSLVDDSRILNFAVPVIASALVYNSYLDRMHSFLPASVFKYFFYQLCLCIDPFVAKGLPPVESSPQFTTAIEASFCQYASEVASTALDGITVHRKVLSRFPDVWKNIQSNVICLSCLSRRPEDTLQCRHSLCAPCTTAHGQSDDVEPWTFQVDHCPLCREPNGIKFHHKPDTAGVRAIIAEGGGIRGVIPLTFLQELEKVIDLPMKVQEHFDIAFGSSSGGLIILGLYFNQWSVAQCLDQFQSLSTQAFQKSTWLNLKPFKLVRSFLEVLLSFTTDSRYSSTGINNALKSAFGDNSPFFGGFSGGTKVAIVASTTHDSSTCILANYNGQGRRSQDCGYKFVRPTSIGKELLIWQAARASTAAPTYFKSFKGYHDGGLGGHNNPINLALWEQDTIWSRQKKQPDAVLSLGTGFKRRPDVDDEVEENLSFFRARRNSMAGAPKYPFATRTGAISQDEYRVLWRRT</sequence>
<protein>
    <recommendedName>
        <fullName evidence="8">PNPLA domain-containing protein</fullName>
    </recommendedName>
</protein>
<keyword evidence="2" id="KW-0863">Zinc-finger</keyword>
<dbReference type="SUPFAM" id="SSF57850">
    <property type="entry name" value="RING/U-box"/>
    <property type="match status" value="1"/>
</dbReference>
<keyword evidence="1 3" id="KW-0443">Lipid metabolism</keyword>
<dbReference type="AlphaFoldDB" id="A0A370U049"/>
<evidence type="ECO:0000259" key="5">
    <source>
        <dbReference type="PROSITE" id="PS51635"/>
    </source>
</evidence>
<feature type="domain" description="PNPLA" evidence="5">
    <location>
        <begin position="513"/>
        <end position="723"/>
    </location>
</feature>
<dbReference type="STRING" id="2656787.A0A370U049"/>
<comment type="caution">
    <text evidence="6">The sequence shown here is derived from an EMBL/GenBank/DDBJ whole genome shotgun (WGS) entry which is preliminary data.</text>
</comment>
<evidence type="ECO:0000256" key="2">
    <source>
        <dbReference type="PROSITE-ProRule" id="PRU00175"/>
    </source>
</evidence>
<feature type="domain" description="RING-type" evidence="4">
    <location>
        <begin position="448"/>
        <end position="494"/>
    </location>
</feature>
<dbReference type="PANTHER" id="PTHR24185:SF8">
    <property type="entry name" value="PNPLA DOMAIN-CONTAINING PROTEIN"/>
    <property type="match status" value="1"/>
</dbReference>
<dbReference type="OrthoDB" id="5384553at2759"/>
<dbReference type="EMBL" id="NPIC01000001">
    <property type="protein sequence ID" value="RDL41162.1"/>
    <property type="molecule type" value="Genomic_DNA"/>
</dbReference>
<dbReference type="GO" id="GO:0016042">
    <property type="term" value="P:lipid catabolic process"/>
    <property type="evidence" value="ECO:0007669"/>
    <property type="project" value="UniProtKB-UniRule"/>
</dbReference>
<dbReference type="GO" id="GO:0047499">
    <property type="term" value="F:calcium-independent phospholipase A2 activity"/>
    <property type="evidence" value="ECO:0007669"/>
    <property type="project" value="TreeGrafter"/>
</dbReference>
<feature type="short sequence motif" description="DGA/G" evidence="3">
    <location>
        <begin position="709"/>
        <end position="711"/>
    </location>
</feature>
<dbReference type="PROSITE" id="PS51635">
    <property type="entry name" value="PNPLA"/>
    <property type="match status" value="1"/>
</dbReference>
<keyword evidence="7" id="KW-1185">Reference proteome</keyword>
<dbReference type="PANTHER" id="PTHR24185">
    <property type="entry name" value="CALCIUM-INDEPENDENT PHOSPHOLIPASE A2-GAMMA"/>
    <property type="match status" value="1"/>
</dbReference>
<dbReference type="InterPro" id="IPR002641">
    <property type="entry name" value="PNPLA_dom"/>
</dbReference>
<feature type="active site" description="Nucleophile" evidence="3">
    <location>
        <position position="553"/>
    </location>
</feature>
<dbReference type="RefSeq" id="XP_031873818.1">
    <property type="nucleotide sequence ID" value="XM_032009764.1"/>
</dbReference>
<dbReference type="CDD" id="cd07199">
    <property type="entry name" value="Pat17_PNPLA8_PNPLA9_like"/>
    <property type="match status" value="1"/>
</dbReference>
<gene>
    <name evidence="6" type="ORF">BP5553_01141</name>
</gene>
<keyword evidence="3" id="KW-0378">Hydrolase</keyword>
<proteinExistence type="predicted"/>
<organism evidence="6 7">
    <name type="scientific">Venustampulla echinocandica</name>
    <dbReference type="NCBI Taxonomy" id="2656787"/>
    <lineage>
        <taxon>Eukaryota</taxon>
        <taxon>Fungi</taxon>
        <taxon>Dikarya</taxon>
        <taxon>Ascomycota</taxon>
        <taxon>Pezizomycotina</taxon>
        <taxon>Leotiomycetes</taxon>
        <taxon>Helotiales</taxon>
        <taxon>Pleuroascaceae</taxon>
        <taxon>Venustampulla</taxon>
    </lineage>
</organism>
<name>A0A370U049_9HELO</name>
<keyword evidence="3" id="KW-0442">Lipid degradation</keyword>
<keyword evidence="2" id="KW-0862">Zinc</keyword>
<dbReference type="InterPro" id="IPR001841">
    <property type="entry name" value="Znf_RING"/>
</dbReference>
<keyword evidence="2" id="KW-0479">Metal-binding</keyword>
<dbReference type="GO" id="GO:0046486">
    <property type="term" value="P:glycerolipid metabolic process"/>
    <property type="evidence" value="ECO:0007669"/>
    <property type="project" value="UniProtKB-ARBA"/>
</dbReference>
<evidence type="ECO:0008006" key="8">
    <source>
        <dbReference type="Google" id="ProtNLM"/>
    </source>
</evidence>
<evidence type="ECO:0000259" key="4">
    <source>
        <dbReference type="PROSITE" id="PS50089"/>
    </source>
</evidence>
<dbReference type="GO" id="GO:0008270">
    <property type="term" value="F:zinc ion binding"/>
    <property type="evidence" value="ECO:0007669"/>
    <property type="project" value="UniProtKB-KW"/>
</dbReference>
<dbReference type="Proteomes" id="UP000254866">
    <property type="component" value="Unassembled WGS sequence"/>
</dbReference>
<evidence type="ECO:0000313" key="7">
    <source>
        <dbReference type="Proteomes" id="UP000254866"/>
    </source>
</evidence>
<dbReference type="GO" id="GO:0016020">
    <property type="term" value="C:membrane"/>
    <property type="evidence" value="ECO:0007669"/>
    <property type="project" value="TreeGrafter"/>
</dbReference>
<dbReference type="GO" id="GO:0019369">
    <property type="term" value="P:arachidonate metabolic process"/>
    <property type="evidence" value="ECO:0007669"/>
    <property type="project" value="TreeGrafter"/>
</dbReference>
<dbReference type="InterPro" id="IPR016035">
    <property type="entry name" value="Acyl_Trfase/lysoPLipase"/>
</dbReference>